<proteinExistence type="inferred from homology"/>
<dbReference type="CDD" id="cd24008">
    <property type="entry name" value="ASKHA_NBD_GLK"/>
    <property type="match status" value="1"/>
</dbReference>
<evidence type="ECO:0000313" key="5">
    <source>
        <dbReference type="EMBL" id="MFC3635880.1"/>
    </source>
</evidence>
<dbReference type="RefSeq" id="WP_191319713.1">
    <property type="nucleotide sequence ID" value="NZ_BNCG01000010.1"/>
</dbReference>
<accession>A0ABV7UB54</accession>
<keyword evidence="2 3" id="KW-0418">Kinase</keyword>
<comment type="subcellular location">
    <subcellularLocation>
        <location evidence="3">Cytoplasm</location>
    </subcellularLocation>
</comment>
<evidence type="ECO:0000256" key="1">
    <source>
        <dbReference type="ARBA" id="ARBA00022679"/>
    </source>
</evidence>
<name>A0ABV7UB54_9HYPH</name>
<keyword evidence="3" id="KW-0067">ATP-binding</keyword>
<dbReference type="InterPro" id="IPR003836">
    <property type="entry name" value="Glucokinase"/>
</dbReference>
<keyword evidence="3" id="KW-0963">Cytoplasm</keyword>
<organism evidence="5 6">
    <name type="scientific">Camelimonas fluminis</name>
    <dbReference type="NCBI Taxonomy" id="1576911"/>
    <lineage>
        <taxon>Bacteria</taxon>
        <taxon>Pseudomonadati</taxon>
        <taxon>Pseudomonadota</taxon>
        <taxon>Alphaproteobacteria</taxon>
        <taxon>Hyphomicrobiales</taxon>
        <taxon>Chelatococcaceae</taxon>
        <taxon>Camelimonas</taxon>
    </lineage>
</organism>
<dbReference type="InterPro" id="IPR043129">
    <property type="entry name" value="ATPase_NBD"/>
</dbReference>
<evidence type="ECO:0000256" key="4">
    <source>
        <dbReference type="RuleBase" id="RU004046"/>
    </source>
</evidence>
<protein>
    <recommendedName>
        <fullName evidence="3">Glucokinase</fullName>
        <ecNumber evidence="3">2.7.1.2</ecNumber>
    </recommendedName>
    <alternativeName>
        <fullName evidence="3">Glucose kinase</fullName>
    </alternativeName>
</protein>
<reference evidence="6" key="1">
    <citation type="journal article" date="2019" name="Int. J. Syst. Evol. Microbiol.">
        <title>The Global Catalogue of Microorganisms (GCM) 10K type strain sequencing project: providing services to taxonomists for standard genome sequencing and annotation.</title>
        <authorList>
            <consortium name="The Broad Institute Genomics Platform"/>
            <consortium name="The Broad Institute Genome Sequencing Center for Infectious Disease"/>
            <person name="Wu L."/>
            <person name="Ma J."/>
        </authorList>
    </citation>
    <scope>NUCLEOTIDE SEQUENCE [LARGE SCALE GENOMIC DNA]</scope>
    <source>
        <strain evidence="6">KCTC 42282</strain>
    </source>
</reference>
<dbReference type="Gene3D" id="3.30.420.40">
    <property type="match status" value="1"/>
</dbReference>
<dbReference type="EMBL" id="JBHRYC010000006">
    <property type="protein sequence ID" value="MFC3635880.1"/>
    <property type="molecule type" value="Genomic_DNA"/>
</dbReference>
<dbReference type="Pfam" id="PF02685">
    <property type="entry name" value="Glucokinase"/>
    <property type="match status" value="1"/>
</dbReference>
<dbReference type="SUPFAM" id="SSF53067">
    <property type="entry name" value="Actin-like ATPase domain"/>
    <property type="match status" value="1"/>
</dbReference>
<dbReference type="Gene3D" id="3.40.367.20">
    <property type="match status" value="1"/>
</dbReference>
<gene>
    <name evidence="3 5" type="primary">glk</name>
    <name evidence="5" type="ORF">ACFONL_00510</name>
</gene>
<sequence length="336" mass="35154">MASTVVLADIGGTNARFALAGGGGAGEVARFAVADYASFDDAMEHFLEMRRAVADHPIAAAIAIAGPVSRGAGSLTNSHWRFSEADISRRFGIPHVRLLNDFEALAWGLPLLRPEHLTRIVGRHPTTGFAASRPSGGPTPGSNGRLVAVGPGTGLGVACHDPEGAGLVLASEGGHVNAPSWSARIDAIIDWLRSDLGHVSVERMVSGQGLENTYRAVAALEGMPARQEDAAAITAAALDRSDPVAIETVEIFCAMLGEAAGNYALSFGASGGVYIAGGIAPRIIDLLQASEFRERFVAKGRFRVWLEPVPTWLVSHPNPTFLGLEAVATRIVGESH</sequence>
<dbReference type="NCBIfam" id="TIGR00749">
    <property type="entry name" value="glk"/>
    <property type="match status" value="1"/>
</dbReference>
<comment type="catalytic activity">
    <reaction evidence="3">
        <text>D-glucose + ATP = D-glucose 6-phosphate + ADP + H(+)</text>
        <dbReference type="Rhea" id="RHEA:17825"/>
        <dbReference type="ChEBI" id="CHEBI:4167"/>
        <dbReference type="ChEBI" id="CHEBI:15378"/>
        <dbReference type="ChEBI" id="CHEBI:30616"/>
        <dbReference type="ChEBI" id="CHEBI:61548"/>
        <dbReference type="ChEBI" id="CHEBI:456216"/>
        <dbReference type="EC" id="2.7.1.2"/>
    </reaction>
</comment>
<dbReference type="GO" id="GO:0004340">
    <property type="term" value="F:glucokinase activity"/>
    <property type="evidence" value="ECO:0007669"/>
    <property type="project" value="UniProtKB-EC"/>
</dbReference>
<feature type="binding site" evidence="3">
    <location>
        <begin position="8"/>
        <end position="13"/>
    </location>
    <ligand>
        <name>ATP</name>
        <dbReference type="ChEBI" id="CHEBI:30616"/>
    </ligand>
</feature>
<dbReference type="HAMAP" id="MF_00524">
    <property type="entry name" value="Glucokinase"/>
    <property type="match status" value="1"/>
</dbReference>
<comment type="similarity">
    <text evidence="3 4">Belongs to the bacterial glucokinase family.</text>
</comment>
<keyword evidence="1 3" id="KW-0808">Transferase</keyword>
<dbReference type="InterPro" id="IPR050201">
    <property type="entry name" value="Bacterial_glucokinase"/>
</dbReference>
<comment type="caution">
    <text evidence="5">The sequence shown here is derived from an EMBL/GenBank/DDBJ whole genome shotgun (WGS) entry which is preliminary data.</text>
</comment>
<evidence type="ECO:0000313" key="6">
    <source>
        <dbReference type="Proteomes" id="UP001595704"/>
    </source>
</evidence>
<dbReference type="PANTHER" id="PTHR47690:SF1">
    <property type="entry name" value="GLUCOKINASE"/>
    <property type="match status" value="1"/>
</dbReference>
<keyword evidence="6" id="KW-1185">Reference proteome</keyword>
<evidence type="ECO:0000256" key="3">
    <source>
        <dbReference type="HAMAP-Rule" id="MF_00524"/>
    </source>
</evidence>
<dbReference type="Proteomes" id="UP001595704">
    <property type="component" value="Unassembled WGS sequence"/>
</dbReference>
<keyword evidence="3" id="KW-0547">Nucleotide-binding</keyword>
<dbReference type="PANTHER" id="PTHR47690">
    <property type="entry name" value="GLUCOKINASE"/>
    <property type="match status" value="1"/>
</dbReference>
<dbReference type="EC" id="2.7.1.2" evidence="3"/>
<keyword evidence="3" id="KW-0324">Glycolysis</keyword>
<evidence type="ECO:0000256" key="2">
    <source>
        <dbReference type="ARBA" id="ARBA00022777"/>
    </source>
</evidence>